<dbReference type="AlphaFoldDB" id="A0A4V3WC00"/>
<gene>
    <name evidence="3" type="ORF">E6O51_01230</name>
</gene>
<evidence type="ECO:0000313" key="3">
    <source>
        <dbReference type="EMBL" id="THF65252.1"/>
    </source>
</evidence>
<accession>A0A4V3WC00</accession>
<sequence length="311" mass="33099">MTTTDTPRIGIIGFGEVGSSFARGLREQGAFDILAYDEPPGPRQKELAERRSVELAVPLLASPSGFMDRDIVFSSVPQDAALAAAGFCAPRIGPRPLYVDVNSLSPAVKRQVAEVVGGAGRDFVDAAIVGMPIRDLHRAQILAAGARAEAFAGLMTPHGMRIQVVGDAPGAAAGIKIVRSLLTKGLEVLLVEALVGARRYGLTEDIVASFCQLCEERPMRELLEFLVRSHPVHARRRSLEVAQTVETLEEAGVEPLMARAVLRRLQETAQGDYATLVGGVQPATLDDALAVFDRKWGDSRQDAASAPAVAG</sequence>
<dbReference type="RefSeq" id="WP_136383145.1">
    <property type="nucleotide sequence ID" value="NZ_SSOD01000001.1"/>
</dbReference>
<evidence type="ECO:0000259" key="2">
    <source>
        <dbReference type="Pfam" id="PF09130"/>
    </source>
</evidence>
<dbReference type="InterPro" id="IPR015814">
    <property type="entry name" value="Pgluconate_DH_NAD-bd_C"/>
</dbReference>
<dbReference type="GO" id="GO:0050661">
    <property type="term" value="F:NADP binding"/>
    <property type="evidence" value="ECO:0007669"/>
    <property type="project" value="InterPro"/>
</dbReference>
<keyword evidence="4" id="KW-1185">Reference proteome</keyword>
<dbReference type="InterPro" id="IPR013328">
    <property type="entry name" value="6PGD_dom2"/>
</dbReference>
<reference evidence="3 4" key="1">
    <citation type="submission" date="2019-04" db="EMBL/GenBank/DDBJ databases">
        <title>Azoarcus rhizosphaerae sp. nov. isolated from rhizosphere of Ficus religiosa.</title>
        <authorList>
            <person name="Lin S.-Y."/>
            <person name="Hameed A."/>
            <person name="Hsu Y.-H."/>
            <person name="Young C.-C."/>
        </authorList>
    </citation>
    <scope>NUCLEOTIDE SEQUENCE [LARGE SCALE GENOMIC DNA]</scope>
    <source>
        <strain evidence="3 4">CC-YHH848</strain>
    </source>
</reference>
<evidence type="ECO:0000259" key="1">
    <source>
        <dbReference type="Pfam" id="PF03446"/>
    </source>
</evidence>
<dbReference type="OrthoDB" id="4333at2"/>
<proteinExistence type="predicted"/>
<name>A0A4V3WC00_9RHOO</name>
<organism evidence="3 4">
    <name type="scientific">Pseudothauera rhizosphaerae</name>
    <dbReference type="NCBI Taxonomy" id="2565932"/>
    <lineage>
        <taxon>Bacteria</taxon>
        <taxon>Pseudomonadati</taxon>
        <taxon>Pseudomonadota</taxon>
        <taxon>Betaproteobacteria</taxon>
        <taxon>Rhodocyclales</taxon>
        <taxon>Zoogloeaceae</taxon>
        <taxon>Pseudothauera</taxon>
    </lineage>
</organism>
<evidence type="ECO:0000313" key="4">
    <source>
        <dbReference type="Proteomes" id="UP000307956"/>
    </source>
</evidence>
<dbReference type="InterPro" id="IPR036291">
    <property type="entry name" value="NAD(P)-bd_dom_sf"/>
</dbReference>
<dbReference type="SUPFAM" id="SSF48179">
    <property type="entry name" value="6-phosphogluconate dehydrogenase C-terminal domain-like"/>
    <property type="match status" value="1"/>
</dbReference>
<dbReference type="Gene3D" id="1.10.1040.10">
    <property type="entry name" value="N-(1-d-carboxylethyl)-l-norvaline Dehydrogenase, domain 2"/>
    <property type="match status" value="1"/>
</dbReference>
<dbReference type="Gene3D" id="3.40.50.720">
    <property type="entry name" value="NAD(P)-binding Rossmann-like Domain"/>
    <property type="match status" value="1"/>
</dbReference>
<dbReference type="InterPro" id="IPR006115">
    <property type="entry name" value="6PGDH_NADP-bd"/>
</dbReference>
<protein>
    <submittedName>
        <fullName evidence="3">NAD(P)-dependent oxidoreductase</fullName>
    </submittedName>
</protein>
<feature type="domain" description="Phosphogluconate dehydrogenase NAD-binding putative C-terminal" evidence="2">
    <location>
        <begin position="197"/>
        <end position="267"/>
    </location>
</feature>
<dbReference type="InterPro" id="IPR008927">
    <property type="entry name" value="6-PGluconate_DH-like_C_sf"/>
</dbReference>
<dbReference type="Pfam" id="PF09130">
    <property type="entry name" value="DUF1932"/>
    <property type="match status" value="1"/>
</dbReference>
<dbReference type="EMBL" id="SSOD01000001">
    <property type="protein sequence ID" value="THF65252.1"/>
    <property type="molecule type" value="Genomic_DNA"/>
</dbReference>
<dbReference type="SUPFAM" id="SSF51735">
    <property type="entry name" value="NAD(P)-binding Rossmann-fold domains"/>
    <property type="match status" value="1"/>
</dbReference>
<dbReference type="Proteomes" id="UP000307956">
    <property type="component" value="Unassembled WGS sequence"/>
</dbReference>
<dbReference type="Pfam" id="PF03446">
    <property type="entry name" value="NAD_binding_2"/>
    <property type="match status" value="1"/>
</dbReference>
<feature type="domain" description="6-phosphogluconate dehydrogenase NADP-binding" evidence="1">
    <location>
        <begin position="8"/>
        <end position="151"/>
    </location>
</feature>
<comment type="caution">
    <text evidence="3">The sequence shown here is derived from an EMBL/GenBank/DDBJ whole genome shotgun (WGS) entry which is preliminary data.</text>
</comment>